<sequence>MNLEFADALSIAAAVRGGQFSAVEVTQAALTRIANLDEQLNCFTTVITETALADAARIDREIAQGNSPGLLAGVPFAVKNLFDIAGVTTLAGAKINAENSPATQDATAVANLKQAGAVLVGALNMDEYAYGFVTENFHYGVTHNPHDLHRLAGGSSGGSAAAVAAGLVPFTLGSDTNGSVRVPAALCGVFGLKPTYGRLSRAGVTLFSSSFDHIGSFARSVQDIATVFDVLQGEDEGDRICTKRPPQLCSPQLHQDISHLRIAIADDYFIQGAAPEALAAVQTVAAALGVTEYITIPEAQRARAAAFVITASEGANLHLDQLKSRPQDFDPATRDRFLAGALIPSSWYLQAQRFRQWYRDRVREVFQNVDIILAPTTPISAPLIGQQTMILDGAEILVRPHLGLFTQPLSFIGLPVLSVPIQRPDALPLGVQLIAAPYNEALILQVAAFLESQGVISAPIVNLNQNSA</sequence>
<dbReference type="SUPFAM" id="SSF75304">
    <property type="entry name" value="Amidase signature (AS) enzymes"/>
    <property type="match status" value="1"/>
</dbReference>
<reference evidence="2 3" key="1">
    <citation type="submission" date="2017-06" db="EMBL/GenBank/DDBJ databases">
        <title>Genome sequencing of cyanobaciteial culture collection at National Institute for Environmental Studies (NIES).</title>
        <authorList>
            <person name="Hirose Y."/>
            <person name="Shimura Y."/>
            <person name="Fujisawa T."/>
            <person name="Nakamura Y."/>
            <person name="Kawachi M."/>
        </authorList>
    </citation>
    <scope>NUCLEOTIDE SEQUENCE [LARGE SCALE GENOMIC DNA]</scope>
    <source>
        <strain evidence="2 3">NIES-21</strain>
    </source>
</reference>
<dbReference type="PANTHER" id="PTHR11895">
    <property type="entry name" value="TRANSAMIDASE"/>
    <property type="match status" value="1"/>
</dbReference>
<organism evidence="2 3">
    <name type="scientific">Anabaenopsis circularis NIES-21</name>
    <dbReference type="NCBI Taxonomy" id="1085406"/>
    <lineage>
        <taxon>Bacteria</taxon>
        <taxon>Bacillati</taxon>
        <taxon>Cyanobacteriota</taxon>
        <taxon>Cyanophyceae</taxon>
        <taxon>Nostocales</taxon>
        <taxon>Nodulariaceae</taxon>
        <taxon>Anabaenopsis</taxon>
    </lineage>
</organism>
<feature type="domain" description="Amidase" evidence="1">
    <location>
        <begin position="24"/>
        <end position="444"/>
    </location>
</feature>
<dbReference type="PANTHER" id="PTHR11895:SF172">
    <property type="entry name" value="GLUTAMYL-TRNA(GLN) AMIDOTRANSFERASE"/>
    <property type="match status" value="1"/>
</dbReference>
<dbReference type="Proteomes" id="UP000218287">
    <property type="component" value="Chromosome"/>
</dbReference>
<dbReference type="InterPro" id="IPR000120">
    <property type="entry name" value="Amidase"/>
</dbReference>
<gene>
    <name evidence="2" type="ORF">NIES21_50400</name>
</gene>
<dbReference type="OrthoDB" id="9811471at2"/>
<dbReference type="Gene3D" id="3.90.1300.10">
    <property type="entry name" value="Amidase signature (AS) domain"/>
    <property type="match status" value="1"/>
</dbReference>
<protein>
    <submittedName>
        <fullName evidence="2">Amidase</fullName>
    </submittedName>
</protein>
<dbReference type="NCBIfam" id="NF006631">
    <property type="entry name" value="PRK09201.1"/>
    <property type="match status" value="1"/>
</dbReference>
<accession>A0A1Z4GNV8</accession>
<dbReference type="NCBIfam" id="TIGR02715">
    <property type="entry name" value="amido_AtzE"/>
    <property type="match status" value="1"/>
</dbReference>
<proteinExistence type="predicted"/>
<dbReference type="InterPro" id="IPR023631">
    <property type="entry name" value="Amidase_dom"/>
</dbReference>
<dbReference type="AlphaFoldDB" id="A0A1Z4GNV8"/>
<dbReference type="InterPro" id="IPR036928">
    <property type="entry name" value="AS_sf"/>
</dbReference>
<evidence type="ECO:0000259" key="1">
    <source>
        <dbReference type="Pfam" id="PF01425"/>
    </source>
</evidence>
<dbReference type="EMBL" id="AP018174">
    <property type="protein sequence ID" value="BAY19180.1"/>
    <property type="molecule type" value="Genomic_DNA"/>
</dbReference>
<name>A0A1Z4GNV8_9CYAN</name>
<keyword evidence="3" id="KW-1185">Reference proteome</keyword>
<evidence type="ECO:0000313" key="3">
    <source>
        <dbReference type="Proteomes" id="UP000218287"/>
    </source>
</evidence>
<dbReference type="Pfam" id="PF01425">
    <property type="entry name" value="Amidase"/>
    <property type="match status" value="1"/>
</dbReference>
<evidence type="ECO:0000313" key="2">
    <source>
        <dbReference type="EMBL" id="BAY19180.1"/>
    </source>
</evidence>
<dbReference type="GO" id="GO:0003824">
    <property type="term" value="F:catalytic activity"/>
    <property type="evidence" value="ECO:0007669"/>
    <property type="project" value="InterPro"/>
</dbReference>
<dbReference type="InterPro" id="IPR014087">
    <property type="entry name" value="Carboxybiuret_hydro_AtzE"/>
</dbReference>